<name>A0AAW4WH38_9FIRM</name>
<dbReference type="RefSeq" id="WP_117698942.1">
    <property type="nucleotide sequence ID" value="NZ_JAJEQW010000007.1"/>
</dbReference>
<dbReference type="Proteomes" id="UP001209666">
    <property type="component" value="Unassembled WGS sequence"/>
</dbReference>
<comment type="caution">
    <text evidence="1">The sequence shown here is derived from an EMBL/GenBank/DDBJ whole genome shotgun (WGS) entry which is preliminary data.</text>
</comment>
<gene>
    <name evidence="1" type="ORF">LKD47_07630</name>
    <name evidence="2" type="ORF">OCV43_11000</name>
</gene>
<reference evidence="2" key="3">
    <citation type="submission" date="2022-09" db="EMBL/GenBank/DDBJ databases">
        <authorList>
            <person name="Hitch T.C.A."/>
        </authorList>
    </citation>
    <scope>NUCLEOTIDE SEQUENCE</scope>
    <source>
        <strain evidence="2">Sanger_19</strain>
    </source>
</reference>
<dbReference type="EMBL" id="JAJEQW010000007">
    <property type="protein sequence ID" value="MCC2242167.1"/>
    <property type="molecule type" value="Genomic_DNA"/>
</dbReference>
<organism evidence="1 3">
    <name type="scientific">Roseburia amylophila</name>
    <dbReference type="NCBI Taxonomy" id="2981794"/>
    <lineage>
        <taxon>Bacteria</taxon>
        <taxon>Bacillati</taxon>
        <taxon>Bacillota</taxon>
        <taxon>Clostridia</taxon>
        <taxon>Lachnospirales</taxon>
        <taxon>Lachnospiraceae</taxon>
        <taxon>Roseburia</taxon>
    </lineage>
</organism>
<dbReference type="EMBL" id="JAOQKI010000018">
    <property type="protein sequence ID" value="MCU6717792.1"/>
    <property type="molecule type" value="Genomic_DNA"/>
</dbReference>
<protein>
    <submittedName>
        <fullName evidence="1">DUF5721 family protein</fullName>
    </submittedName>
</protein>
<evidence type="ECO:0000313" key="1">
    <source>
        <dbReference type="EMBL" id="MCC2242167.1"/>
    </source>
</evidence>
<keyword evidence="4" id="KW-1185">Reference proteome</keyword>
<dbReference type="Proteomes" id="UP001198893">
    <property type="component" value="Unassembled WGS sequence"/>
</dbReference>
<evidence type="ECO:0000313" key="2">
    <source>
        <dbReference type="EMBL" id="MCU6717792.1"/>
    </source>
</evidence>
<reference evidence="1" key="2">
    <citation type="submission" date="2021-10" db="EMBL/GenBank/DDBJ databases">
        <title>Anaerobic single-cell dispensing facilitates the cultivation of human gut bacteria.</title>
        <authorList>
            <person name="Afrizal A."/>
        </authorList>
    </citation>
    <scope>NUCLEOTIDE SEQUENCE</scope>
    <source>
        <strain evidence="1">CLA-AA-H204</strain>
    </source>
</reference>
<evidence type="ECO:0000313" key="4">
    <source>
        <dbReference type="Proteomes" id="UP001209666"/>
    </source>
</evidence>
<evidence type="ECO:0000313" key="3">
    <source>
        <dbReference type="Proteomes" id="UP001198893"/>
    </source>
</evidence>
<proteinExistence type="predicted"/>
<dbReference type="AlphaFoldDB" id="A0AAW4WH38"/>
<dbReference type="InterPro" id="IPR043779">
    <property type="entry name" value="DUF5721"/>
</dbReference>
<reference evidence="2 4" key="1">
    <citation type="journal article" date="2021" name="ISME Commun">
        <title>Automated analysis of genomic sequences facilitates high-throughput and comprehensive description of bacteria.</title>
        <authorList>
            <person name="Hitch T.C.A."/>
        </authorList>
    </citation>
    <scope>NUCLEOTIDE SEQUENCE [LARGE SCALE GENOMIC DNA]</scope>
    <source>
        <strain evidence="2 4">Sanger_19</strain>
    </source>
</reference>
<dbReference type="Pfam" id="PF18988">
    <property type="entry name" value="DUF5721"/>
    <property type="match status" value="1"/>
</dbReference>
<accession>A0AAW4WH38</accession>
<sequence length="168" mass="19309">MIAIQLLQVKDFMNKLLRTDLFDHFLLSEATIRGKGSYEIDGHLVPDFYSPEELDELELTGLSCLPFGMLRENCFALIKGKHTPSYFRFIFQLSPKNLKNTLEVSKSGLTTQDLNGVFLNIKFQDGILSCTNGVSYRSFTLDHTFDQEWDLLIRKFFAGHDIPYTDIN</sequence>